<sequence length="201" mass="22741">MLYKAFKAVLASHEVTHLQVATSLWQVECAERMTALNQALHQENRACLNMKDEQLKKIRNFFSECRHTETDDDTNYPQAIYDDECEMLRAITAQADFVSRCLGPGARHELLAFTGKGPYLPRFVGTLKNRDSITHALGGGCTDTGTDTSGKRTFLDNGYYHLLHLRDGPLFHESQYVMNSNIRSADIRFMSKDATSIESEL</sequence>
<dbReference type="GeneID" id="64670877"/>
<gene>
    <name evidence="1" type="ORF">F5891DRAFT_975995</name>
</gene>
<dbReference type="EMBL" id="JABBWK010000006">
    <property type="protein sequence ID" value="KAG1905854.1"/>
    <property type="molecule type" value="Genomic_DNA"/>
</dbReference>
<dbReference type="RefSeq" id="XP_041231429.1">
    <property type="nucleotide sequence ID" value="XM_041376579.1"/>
</dbReference>
<reference evidence="1" key="1">
    <citation type="journal article" date="2020" name="New Phytol.">
        <title>Comparative genomics reveals dynamic genome evolution in host specialist ectomycorrhizal fungi.</title>
        <authorList>
            <person name="Lofgren L.A."/>
            <person name="Nguyen N.H."/>
            <person name="Vilgalys R."/>
            <person name="Ruytinx J."/>
            <person name="Liao H.L."/>
            <person name="Branco S."/>
            <person name="Kuo A."/>
            <person name="LaButti K."/>
            <person name="Lipzen A."/>
            <person name="Andreopoulos W."/>
            <person name="Pangilinan J."/>
            <person name="Riley R."/>
            <person name="Hundley H."/>
            <person name="Na H."/>
            <person name="Barry K."/>
            <person name="Grigoriev I.V."/>
            <person name="Stajich J.E."/>
            <person name="Kennedy P.G."/>
        </authorList>
    </citation>
    <scope>NUCLEOTIDE SEQUENCE</scope>
    <source>
        <strain evidence="1">FC203</strain>
    </source>
</reference>
<dbReference type="Proteomes" id="UP001195769">
    <property type="component" value="Unassembled WGS sequence"/>
</dbReference>
<evidence type="ECO:0000313" key="2">
    <source>
        <dbReference type="Proteomes" id="UP001195769"/>
    </source>
</evidence>
<name>A0AAD4EIY9_9AGAM</name>
<accession>A0AAD4EIY9</accession>
<protein>
    <submittedName>
        <fullName evidence="1">Uncharacterized protein</fullName>
    </submittedName>
</protein>
<proteinExistence type="predicted"/>
<evidence type="ECO:0000313" key="1">
    <source>
        <dbReference type="EMBL" id="KAG1905854.1"/>
    </source>
</evidence>
<dbReference type="AlphaFoldDB" id="A0AAD4EIY9"/>
<keyword evidence="2" id="KW-1185">Reference proteome</keyword>
<organism evidence="1 2">
    <name type="scientific">Suillus fuscotomentosus</name>
    <dbReference type="NCBI Taxonomy" id="1912939"/>
    <lineage>
        <taxon>Eukaryota</taxon>
        <taxon>Fungi</taxon>
        <taxon>Dikarya</taxon>
        <taxon>Basidiomycota</taxon>
        <taxon>Agaricomycotina</taxon>
        <taxon>Agaricomycetes</taxon>
        <taxon>Agaricomycetidae</taxon>
        <taxon>Boletales</taxon>
        <taxon>Suillineae</taxon>
        <taxon>Suillaceae</taxon>
        <taxon>Suillus</taxon>
    </lineage>
</organism>
<comment type="caution">
    <text evidence="1">The sequence shown here is derived from an EMBL/GenBank/DDBJ whole genome shotgun (WGS) entry which is preliminary data.</text>
</comment>